<accession>A0A367J5M0</accession>
<dbReference type="EMBL" id="PJQM01004221">
    <property type="protein sequence ID" value="RCH85247.1"/>
    <property type="molecule type" value="Genomic_DNA"/>
</dbReference>
<name>A0A367J5M0_RHIST</name>
<organism evidence="1 2">
    <name type="scientific">Rhizopus stolonifer</name>
    <name type="common">Rhizopus nigricans</name>
    <dbReference type="NCBI Taxonomy" id="4846"/>
    <lineage>
        <taxon>Eukaryota</taxon>
        <taxon>Fungi</taxon>
        <taxon>Fungi incertae sedis</taxon>
        <taxon>Mucoromycota</taxon>
        <taxon>Mucoromycotina</taxon>
        <taxon>Mucoromycetes</taxon>
        <taxon>Mucorales</taxon>
        <taxon>Mucorineae</taxon>
        <taxon>Rhizopodaceae</taxon>
        <taxon>Rhizopus</taxon>
    </lineage>
</organism>
<proteinExistence type="predicted"/>
<evidence type="ECO:0000313" key="2">
    <source>
        <dbReference type="Proteomes" id="UP000253551"/>
    </source>
</evidence>
<dbReference type="AlphaFoldDB" id="A0A367J5M0"/>
<reference evidence="1 2" key="1">
    <citation type="journal article" date="2018" name="G3 (Bethesda)">
        <title>Phylogenetic and Phylogenomic Definition of Rhizopus Species.</title>
        <authorList>
            <person name="Gryganskyi A.P."/>
            <person name="Golan J."/>
            <person name="Dolatabadi S."/>
            <person name="Mondo S."/>
            <person name="Robb S."/>
            <person name="Idnurm A."/>
            <person name="Muszewska A."/>
            <person name="Steczkiewicz K."/>
            <person name="Masonjones S."/>
            <person name="Liao H.L."/>
            <person name="Gajdeczka M.T."/>
            <person name="Anike F."/>
            <person name="Vuek A."/>
            <person name="Anishchenko I.M."/>
            <person name="Voigt K."/>
            <person name="de Hoog G.S."/>
            <person name="Smith M.E."/>
            <person name="Heitman J."/>
            <person name="Vilgalys R."/>
            <person name="Stajich J.E."/>
        </authorList>
    </citation>
    <scope>NUCLEOTIDE SEQUENCE [LARGE SCALE GENOMIC DNA]</scope>
    <source>
        <strain evidence="1 2">LSU 92-RS-03</strain>
    </source>
</reference>
<gene>
    <name evidence="1" type="ORF">CU098_005076</name>
</gene>
<keyword evidence="2" id="KW-1185">Reference proteome</keyword>
<evidence type="ECO:0000313" key="1">
    <source>
        <dbReference type="EMBL" id="RCH85247.1"/>
    </source>
</evidence>
<dbReference type="OrthoDB" id="2288255at2759"/>
<sequence length="424" mass="48359">MSIGVNSYFPLQEPQDVTNEVTKAVSYKELVHDMDAFISKFNGKNINSYKGDWKRRIKMSVKEIGFKLVAFDDLVYSKTSKSGNYILSFDEKKRVLGILDAIAKNDKWTLSTGTVVEDKMRELVVSSSFEHPVHSLIIDPFDPIWKKHFTTAELSEINLFKAKNLEDLSDDVHSYLNLYDQEWESAIDLYCFANNQKHHPIKEFERGWIKENDLLHSVWRFVYRAFSRGQIKAMLGESCSVAVAMSRNKDRALEVSERRPRKSIGAKLDVLFKAGVHELGSCEAGKSNIVPADDKYLDDGLMKLPKTLRDMLAMLVTANPEKVNSLVTVGFLMMGLEMEVVLMDVPVGHSISRISKSPKLQFPLSKSNIATDFISLIEITWKGKRMMEHIVRMLNDRKRKAAAMMLLTDVDNEAILSFSFVRNK</sequence>
<protein>
    <submittedName>
        <fullName evidence="1">Uncharacterized protein</fullName>
    </submittedName>
</protein>
<dbReference type="Proteomes" id="UP000253551">
    <property type="component" value="Unassembled WGS sequence"/>
</dbReference>
<comment type="caution">
    <text evidence="1">The sequence shown here is derived from an EMBL/GenBank/DDBJ whole genome shotgun (WGS) entry which is preliminary data.</text>
</comment>